<protein>
    <submittedName>
        <fullName evidence="8">ResB-like family protein</fullName>
    </submittedName>
</protein>
<evidence type="ECO:0000313" key="8">
    <source>
        <dbReference type="EMBL" id="AGS40793.1"/>
    </source>
</evidence>
<dbReference type="Proteomes" id="UP000015380">
    <property type="component" value="Chromosome"/>
</dbReference>
<gene>
    <name evidence="8" type="ORF">CYCME_2488</name>
</gene>
<dbReference type="KEGG" id="cza:CYCME_2488"/>
<keyword evidence="2 6" id="KW-0812">Transmembrane</keyword>
<feature type="domain" description="ResB-like" evidence="7">
    <location>
        <begin position="4"/>
        <end position="627"/>
    </location>
</feature>
<evidence type="ECO:0000256" key="6">
    <source>
        <dbReference type="SAM" id="Phobius"/>
    </source>
</evidence>
<feature type="transmembrane region" description="Helical" evidence="6">
    <location>
        <begin position="151"/>
        <end position="169"/>
    </location>
</feature>
<evidence type="ECO:0000256" key="3">
    <source>
        <dbReference type="ARBA" id="ARBA00022748"/>
    </source>
</evidence>
<dbReference type="GO" id="GO:0016020">
    <property type="term" value="C:membrane"/>
    <property type="evidence" value="ECO:0007669"/>
    <property type="project" value="UniProtKB-SubCell"/>
</dbReference>
<dbReference type="eggNOG" id="COG1333">
    <property type="taxonomic scope" value="Bacteria"/>
</dbReference>
<dbReference type="EMBL" id="CP005996">
    <property type="protein sequence ID" value="AGS40793.1"/>
    <property type="molecule type" value="Genomic_DNA"/>
</dbReference>
<dbReference type="PATRIC" id="fig|1198232.3.peg.2454"/>
<evidence type="ECO:0000256" key="1">
    <source>
        <dbReference type="ARBA" id="ARBA00004141"/>
    </source>
</evidence>
<feature type="transmembrane region" description="Helical" evidence="6">
    <location>
        <begin position="58"/>
        <end position="78"/>
    </location>
</feature>
<reference evidence="9" key="2">
    <citation type="journal article" date="2016" name="Environ. Microbiol. Rep.">
        <title>Analysis of defence systems and a conjugative IncP-1 plasmid in the marine polyaromatic hydrocarbons-degrading bacterium Cycloclasticus sp. 78-ME.</title>
        <authorList>
            <person name="Yakimov M.M."/>
            <person name="Crisafi F."/>
            <person name="Messina E."/>
            <person name="Smedile F."/>
            <person name="Lopatina A."/>
            <person name="Denaro R."/>
            <person name="Pieper D.H."/>
            <person name="Golyshin P.N."/>
            <person name="Giuliano L."/>
        </authorList>
    </citation>
    <scope>NUCLEOTIDE SEQUENCE [LARGE SCALE GENOMIC DNA]</scope>
    <source>
        <strain evidence="9">78-ME</strain>
    </source>
</reference>
<feature type="transmembrane region" description="Helical" evidence="6">
    <location>
        <begin position="574"/>
        <end position="592"/>
    </location>
</feature>
<dbReference type="Pfam" id="PF05140">
    <property type="entry name" value="ResB"/>
    <property type="match status" value="1"/>
</dbReference>
<sequence length="640" mass="71806">MGSMNLAITLLVALSIAAIIGTVLQQNQSYTDYIIKFGPFWFDVFNQLGLYDVYSSSWFLFILLFLVLSTSTCIYKNAPNMLREMREYRQNVQLKTLENYSNTYSWTLPQPMADVQHVTQKIFSHNGYSARLKEGESYTLIAGMKGGASRLGYILTHVAIVLICIGGLIDGNAVLKAREMLGQIIPETQNIVANEVPEVSRLGINNQSFRGSVSIPEGRQTDVLFLNYKDGYLVQELPFTVEVKDFRIEHYESGQPKSFESDLVIYDERLDQPLEQTISVNHPLIYDGYSIYQASFSDGGSKLEMLAWPLNGESNVGKKVDTKVGAEVPINLSGERWILEPSDFRLFNINPSAEADKKFENAGPSVQFKMRDKTGEAKEYLNYMVPVEKEGAYYYLSGVRSSPAEEFRYLYIPADDKGSIKRFMNYLHALGNEELLRRIVTEQNFAGSTLPSTDAAQLNEAMIKLVGLFIENGMDGVIDNVEKNVPADKREEVTKLYVRVLQQMLGAVYVDVLLNEGVDVSLGIDEKKAEFFDAASAAMSAIGRYGSPVYFQLASFVHLQASGLQIAKAPGKNLVYPGCAMLILGVFLMFYAPQQRLWARLEEKDGGLRFVLAGHAIRNKLDFSKQYKQIQAQFDRVLTG</sequence>
<keyword evidence="3" id="KW-0201">Cytochrome c-type biogenesis</keyword>
<evidence type="ECO:0000256" key="4">
    <source>
        <dbReference type="ARBA" id="ARBA00022989"/>
    </source>
</evidence>
<evidence type="ECO:0000259" key="7">
    <source>
        <dbReference type="Pfam" id="PF05140"/>
    </source>
</evidence>
<comment type="subcellular location">
    <subcellularLocation>
        <location evidence="1">Membrane</location>
        <topology evidence="1">Multi-pass membrane protein</topology>
    </subcellularLocation>
</comment>
<keyword evidence="5 6" id="KW-0472">Membrane</keyword>
<dbReference type="InterPro" id="IPR023494">
    <property type="entry name" value="Cyt_c_bgen_Ccs1/CcsB/ResB"/>
</dbReference>
<organism evidence="8 9">
    <name type="scientific">Cycloclasticus zancles 78-ME</name>
    <dbReference type="NCBI Taxonomy" id="1198232"/>
    <lineage>
        <taxon>Bacteria</taxon>
        <taxon>Pseudomonadati</taxon>
        <taxon>Pseudomonadota</taxon>
        <taxon>Gammaproteobacteria</taxon>
        <taxon>Thiotrichales</taxon>
        <taxon>Piscirickettsiaceae</taxon>
        <taxon>Cycloclasticus</taxon>
    </lineage>
</organism>
<dbReference type="AlphaFoldDB" id="S5U0R2"/>
<evidence type="ECO:0000256" key="5">
    <source>
        <dbReference type="ARBA" id="ARBA00023136"/>
    </source>
</evidence>
<dbReference type="PANTHER" id="PTHR31566">
    <property type="entry name" value="CYTOCHROME C BIOGENESIS PROTEIN CCS1, CHLOROPLASTIC"/>
    <property type="match status" value="1"/>
</dbReference>
<accession>S5U0R2</accession>
<evidence type="ECO:0000256" key="2">
    <source>
        <dbReference type="ARBA" id="ARBA00022692"/>
    </source>
</evidence>
<dbReference type="HOGENOM" id="CLU_025116_0_0_6"/>
<name>S5U0R2_9GAMM</name>
<evidence type="ECO:0000313" key="9">
    <source>
        <dbReference type="Proteomes" id="UP000015380"/>
    </source>
</evidence>
<dbReference type="PANTHER" id="PTHR31566:SF0">
    <property type="entry name" value="CYTOCHROME C BIOGENESIS PROTEIN CCS1, CHLOROPLASTIC"/>
    <property type="match status" value="1"/>
</dbReference>
<reference evidence="8 9" key="1">
    <citation type="submission" date="2013-05" db="EMBL/GenBank/DDBJ databases">
        <title>Between feast and famine: a lifestyle of most important marine PAH-degrading bacterium Cycloclasticus sp. 7ME.</title>
        <authorList>
            <person name="Yakimov M.M."/>
            <person name="Messina E."/>
            <person name="Genovese M."/>
            <person name="Denaro R."/>
            <person name="Crisafi F."/>
            <person name="Russo D."/>
            <person name="Cappello S."/>
            <person name="Santisi S."/>
            <person name="Smedile F."/>
            <person name="Golyshina O.V."/>
            <person name="Tran H."/>
            <person name="Pieper D.H."/>
            <person name="Golyshin P.N."/>
            <person name="Giuliano L."/>
        </authorList>
    </citation>
    <scope>NUCLEOTIDE SEQUENCE [LARGE SCALE GENOMIC DNA]</scope>
    <source>
        <strain evidence="8 9">78-ME</strain>
    </source>
</reference>
<dbReference type="InterPro" id="IPR007816">
    <property type="entry name" value="ResB-like_domain"/>
</dbReference>
<dbReference type="GO" id="GO:0017004">
    <property type="term" value="P:cytochrome complex assembly"/>
    <property type="evidence" value="ECO:0007669"/>
    <property type="project" value="UniProtKB-KW"/>
</dbReference>
<keyword evidence="4 6" id="KW-1133">Transmembrane helix</keyword>
<keyword evidence="9" id="KW-1185">Reference proteome</keyword>
<proteinExistence type="predicted"/>